<dbReference type="AlphaFoldDB" id="A0AA88AJ61"/>
<evidence type="ECO:0000313" key="2">
    <source>
        <dbReference type="Proteomes" id="UP001187192"/>
    </source>
</evidence>
<keyword evidence="2" id="KW-1185">Reference proteome</keyword>
<organism evidence="1 2">
    <name type="scientific">Ficus carica</name>
    <name type="common">Common fig</name>
    <dbReference type="NCBI Taxonomy" id="3494"/>
    <lineage>
        <taxon>Eukaryota</taxon>
        <taxon>Viridiplantae</taxon>
        <taxon>Streptophyta</taxon>
        <taxon>Embryophyta</taxon>
        <taxon>Tracheophyta</taxon>
        <taxon>Spermatophyta</taxon>
        <taxon>Magnoliopsida</taxon>
        <taxon>eudicotyledons</taxon>
        <taxon>Gunneridae</taxon>
        <taxon>Pentapetalae</taxon>
        <taxon>rosids</taxon>
        <taxon>fabids</taxon>
        <taxon>Rosales</taxon>
        <taxon>Moraceae</taxon>
        <taxon>Ficeae</taxon>
        <taxon>Ficus</taxon>
    </lineage>
</organism>
<comment type="caution">
    <text evidence="1">The sequence shown here is derived from an EMBL/GenBank/DDBJ whole genome shotgun (WGS) entry which is preliminary data.</text>
</comment>
<protein>
    <submittedName>
        <fullName evidence="1">Uncharacterized protein</fullName>
    </submittedName>
</protein>
<reference evidence="1" key="1">
    <citation type="submission" date="2023-07" db="EMBL/GenBank/DDBJ databases">
        <title>draft genome sequence of fig (Ficus carica).</title>
        <authorList>
            <person name="Takahashi T."/>
            <person name="Nishimura K."/>
        </authorList>
    </citation>
    <scope>NUCLEOTIDE SEQUENCE</scope>
</reference>
<accession>A0AA88AJ61</accession>
<sequence>MRNNHLIGSKELHGCLHTRIRNGTDVRVDEHIILRAGADVIRGSLQGIRLIRLNINLLPAADMVRCVCLSLSLLIHIVGQQFENPLQKFGGLLLSLFKIL</sequence>
<proteinExistence type="predicted"/>
<name>A0AA88AJ61_FICCA</name>
<dbReference type="Proteomes" id="UP001187192">
    <property type="component" value="Unassembled WGS sequence"/>
</dbReference>
<evidence type="ECO:0000313" key="1">
    <source>
        <dbReference type="EMBL" id="GMN52905.1"/>
    </source>
</evidence>
<dbReference type="EMBL" id="BTGU01000043">
    <property type="protein sequence ID" value="GMN52905.1"/>
    <property type="molecule type" value="Genomic_DNA"/>
</dbReference>
<gene>
    <name evidence="1" type="ORF">TIFTF001_022043</name>
</gene>